<dbReference type="Proteomes" id="UP000704176">
    <property type="component" value="Unassembled WGS sequence"/>
</dbReference>
<protein>
    <recommendedName>
        <fullName evidence="1">ADYC domain-containing protein</fullName>
    </recommendedName>
</protein>
<dbReference type="EMBL" id="JAIRBM010000008">
    <property type="protein sequence ID" value="MBZ6077146.1"/>
    <property type="molecule type" value="Genomic_DNA"/>
</dbReference>
<evidence type="ECO:0000313" key="3">
    <source>
        <dbReference type="Proteomes" id="UP000704176"/>
    </source>
</evidence>
<evidence type="ECO:0000313" key="2">
    <source>
        <dbReference type="EMBL" id="MBZ6077146.1"/>
    </source>
</evidence>
<evidence type="ECO:0000259" key="1">
    <source>
        <dbReference type="Pfam" id="PF20032"/>
    </source>
</evidence>
<keyword evidence="3" id="KW-1185">Reference proteome</keyword>
<proteinExistence type="predicted"/>
<organism evidence="2 3">
    <name type="scientific">Microvirga puerhi</name>
    <dbReference type="NCBI Taxonomy" id="2876078"/>
    <lineage>
        <taxon>Bacteria</taxon>
        <taxon>Pseudomonadati</taxon>
        <taxon>Pseudomonadota</taxon>
        <taxon>Alphaproteobacteria</taxon>
        <taxon>Hyphomicrobiales</taxon>
        <taxon>Methylobacteriaceae</taxon>
        <taxon>Microvirga</taxon>
    </lineage>
</organism>
<name>A0ABS7VPT6_9HYPH</name>
<accession>A0ABS7VPT6</accession>
<gene>
    <name evidence="2" type="ORF">K9B37_12750</name>
</gene>
<dbReference type="InterPro" id="IPR045426">
    <property type="entry name" value="ADYC"/>
</dbReference>
<reference evidence="2 3" key="1">
    <citation type="submission" date="2021-09" db="EMBL/GenBank/DDBJ databases">
        <title>The complete genome sequence of a new microorganism.</title>
        <authorList>
            <person name="Zi Z."/>
        </authorList>
    </citation>
    <scope>NUCLEOTIDE SEQUENCE [LARGE SCALE GENOMIC DNA]</scope>
    <source>
        <strain evidence="2 3">WGZ8</strain>
    </source>
</reference>
<sequence length="260" mass="28195">MRFRLLLGLVAWAAFWLQPTGLESAPLTSDDGELVLRLPDGHSLKGEALVGLRLISGKENTELRIDGLSTAPEAIWGSLPLYVVSVKDPKAPEAVLLCEADSMGRRAAIAMPDGIGGFSFTCTSGAEGKCILYGYRPWAHYDDLPLQDLFRACVHMHRADYGGDGTPSTRNGIPINFWDRFGVLAADMADGMEFEAAWGPDGAICVAHPRVPEHVSLEELARRYPKLASHLGPESCIDETVVADPRAILFNRSAVKKPPS</sequence>
<comment type="caution">
    <text evidence="2">The sequence shown here is derived from an EMBL/GenBank/DDBJ whole genome shotgun (WGS) entry which is preliminary data.</text>
</comment>
<feature type="domain" description="ADYC" evidence="1">
    <location>
        <begin position="46"/>
        <end position="211"/>
    </location>
</feature>
<dbReference type="Pfam" id="PF20032">
    <property type="entry name" value="ADYC"/>
    <property type="match status" value="1"/>
</dbReference>
<dbReference type="RefSeq" id="WP_224313454.1">
    <property type="nucleotide sequence ID" value="NZ_JAIRBM010000008.1"/>
</dbReference>